<dbReference type="EMBL" id="MYFO01000003">
    <property type="protein sequence ID" value="TFE90953.1"/>
    <property type="molecule type" value="Genomic_DNA"/>
</dbReference>
<reference evidence="4 5" key="1">
    <citation type="submission" date="2017-03" db="EMBL/GenBank/DDBJ databases">
        <title>Isolation of Levoglucosan Utilizing Bacteria.</title>
        <authorList>
            <person name="Arya A.S."/>
        </authorList>
    </citation>
    <scope>NUCLEOTIDE SEQUENCE [LARGE SCALE GENOMIC DNA]</scope>
    <source>
        <strain evidence="4 5">MEC069</strain>
    </source>
</reference>
<sequence length="167" mass="18456">MFTTLQSFIENYRHESAATQRLFDRLTDASLAQAVAADHRTIGRIAWHLATMPYEMPSLAGLALPVPCDVHQAPASAAVIADTFRQSTAALLAALPVQWTDATLAETRMMYGQVWPNGLMLHLLIAHEIHHRGQLTVLMRQAGLRVPDMYGPVYEDWAERGIAAPVV</sequence>
<dbReference type="AlphaFoldDB" id="A0A4Y8Q915"/>
<gene>
    <name evidence="4" type="ORF">B5M42_03780</name>
</gene>
<dbReference type="OrthoDB" id="119432at2"/>
<dbReference type="Gene3D" id="1.20.120.450">
    <property type="entry name" value="dinb family like domain"/>
    <property type="match status" value="1"/>
</dbReference>
<feature type="binding site" evidence="3">
    <location>
        <position position="127"/>
    </location>
    <ligand>
        <name>a divalent metal cation</name>
        <dbReference type="ChEBI" id="CHEBI:60240"/>
    </ligand>
</feature>
<proteinExistence type="inferred from homology"/>
<dbReference type="Proteomes" id="UP000298246">
    <property type="component" value="Unassembled WGS sequence"/>
</dbReference>
<comment type="similarity">
    <text evidence="1">Belongs to the DinB family.</text>
</comment>
<dbReference type="GO" id="GO:0046872">
    <property type="term" value="F:metal ion binding"/>
    <property type="evidence" value="ECO:0007669"/>
    <property type="project" value="UniProtKB-KW"/>
</dbReference>
<evidence type="ECO:0000313" key="5">
    <source>
        <dbReference type="Proteomes" id="UP000298246"/>
    </source>
</evidence>
<feature type="binding site" evidence="3">
    <location>
        <position position="48"/>
    </location>
    <ligand>
        <name>a divalent metal cation</name>
        <dbReference type="ChEBI" id="CHEBI:60240"/>
    </ligand>
</feature>
<dbReference type="InterPro" id="IPR034660">
    <property type="entry name" value="DinB/YfiT-like"/>
</dbReference>
<organism evidence="4 5">
    <name type="scientific">Paenibacillus athensensis</name>
    <dbReference type="NCBI Taxonomy" id="1967502"/>
    <lineage>
        <taxon>Bacteria</taxon>
        <taxon>Bacillati</taxon>
        <taxon>Bacillota</taxon>
        <taxon>Bacilli</taxon>
        <taxon>Bacillales</taxon>
        <taxon>Paenibacillaceae</taxon>
        <taxon>Paenibacillus</taxon>
    </lineage>
</organism>
<accession>A0A4Y8Q915</accession>
<keyword evidence="2 3" id="KW-0479">Metal-binding</keyword>
<evidence type="ECO:0000256" key="2">
    <source>
        <dbReference type="ARBA" id="ARBA00022723"/>
    </source>
</evidence>
<evidence type="ECO:0008006" key="6">
    <source>
        <dbReference type="Google" id="ProtNLM"/>
    </source>
</evidence>
<evidence type="ECO:0000313" key="4">
    <source>
        <dbReference type="EMBL" id="TFE90953.1"/>
    </source>
</evidence>
<name>A0A4Y8Q915_9BACL</name>
<dbReference type="InterPro" id="IPR007837">
    <property type="entry name" value="DinB"/>
</dbReference>
<keyword evidence="5" id="KW-1185">Reference proteome</keyword>
<evidence type="ECO:0000256" key="1">
    <source>
        <dbReference type="ARBA" id="ARBA00008635"/>
    </source>
</evidence>
<dbReference type="Pfam" id="PF05163">
    <property type="entry name" value="DinB"/>
    <property type="match status" value="1"/>
</dbReference>
<dbReference type="SUPFAM" id="SSF109854">
    <property type="entry name" value="DinB/YfiT-like putative metalloenzymes"/>
    <property type="match status" value="1"/>
</dbReference>
<protein>
    <recommendedName>
        <fullName evidence="6">Damage-inducible protein DinB</fullName>
    </recommendedName>
</protein>
<evidence type="ECO:0000256" key="3">
    <source>
        <dbReference type="PIRSR" id="PIRSR607837-1"/>
    </source>
</evidence>
<comment type="caution">
    <text evidence="4">The sequence shown here is derived from an EMBL/GenBank/DDBJ whole genome shotgun (WGS) entry which is preliminary data.</text>
</comment>
<feature type="binding site" evidence="3">
    <location>
        <position position="131"/>
    </location>
    <ligand>
        <name>a divalent metal cation</name>
        <dbReference type="ChEBI" id="CHEBI:60240"/>
    </ligand>
</feature>